<protein>
    <recommendedName>
        <fullName evidence="1">F-box domain-containing protein</fullName>
    </recommendedName>
</protein>
<dbReference type="SMART" id="SM00256">
    <property type="entry name" value="FBOX"/>
    <property type="match status" value="1"/>
</dbReference>
<evidence type="ECO:0000259" key="1">
    <source>
        <dbReference type="PROSITE" id="PS50181"/>
    </source>
</evidence>
<evidence type="ECO:0000313" key="2">
    <source>
        <dbReference type="EMBL" id="TEB21907.1"/>
    </source>
</evidence>
<dbReference type="SUPFAM" id="SSF81383">
    <property type="entry name" value="F-box domain"/>
    <property type="match status" value="1"/>
</dbReference>
<dbReference type="InterPro" id="IPR001810">
    <property type="entry name" value="F-box_dom"/>
</dbReference>
<reference evidence="2 3" key="1">
    <citation type="journal article" date="2019" name="Nat. Ecol. Evol.">
        <title>Megaphylogeny resolves global patterns of mushroom evolution.</title>
        <authorList>
            <person name="Varga T."/>
            <person name="Krizsan K."/>
            <person name="Foldi C."/>
            <person name="Dima B."/>
            <person name="Sanchez-Garcia M."/>
            <person name="Sanchez-Ramirez S."/>
            <person name="Szollosi G.J."/>
            <person name="Szarkandi J.G."/>
            <person name="Papp V."/>
            <person name="Albert L."/>
            <person name="Andreopoulos W."/>
            <person name="Angelini C."/>
            <person name="Antonin V."/>
            <person name="Barry K.W."/>
            <person name="Bougher N.L."/>
            <person name="Buchanan P."/>
            <person name="Buyck B."/>
            <person name="Bense V."/>
            <person name="Catcheside P."/>
            <person name="Chovatia M."/>
            <person name="Cooper J."/>
            <person name="Damon W."/>
            <person name="Desjardin D."/>
            <person name="Finy P."/>
            <person name="Geml J."/>
            <person name="Haridas S."/>
            <person name="Hughes K."/>
            <person name="Justo A."/>
            <person name="Karasinski D."/>
            <person name="Kautmanova I."/>
            <person name="Kiss B."/>
            <person name="Kocsube S."/>
            <person name="Kotiranta H."/>
            <person name="LaButti K.M."/>
            <person name="Lechner B.E."/>
            <person name="Liimatainen K."/>
            <person name="Lipzen A."/>
            <person name="Lukacs Z."/>
            <person name="Mihaltcheva S."/>
            <person name="Morgado L.N."/>
            <person name="Niskanen T."/>
            <person name="Noordeloos M.E."/>
            <person name="Ohm R.A."/>
            <person name="Ortiz-Santana B."/>
            <person name="Ovrebo C."/>
            <person name="Racz N."/>
            <person name="Riley R."/>
            <person name="Savchenko A."/>
            <person name="Shiryaev A."/>
            <person name="Soop K."/>
            <person name="Spirin V."/>
            <person name="Szebenyi C."/>
            <person name="Tomsovsky M."/>
            <person name="Tulloss R.E."/>
            <person name="Uehling J."/>
            <person name="Grigoriev I.V."/>
            <person name="Vagvolgyi C."/>
            <person name="Papp T."/>
            <person name="Martin F.M."/>
            <person name="Miettinen O."/>
            <person name="Hibbett D.S."/>
            <person name="Nagy L.G."/>
        </authorList>
    </citation>
    <scope>NUCLEOTIDE SEQUENCE [LARGE SCALE GENOMIC DNA]</scope>
    <source>
        <strain evidence="2 3">FP101781</strain>
    </source>
</reference>
<organism evidence="2 3">
    <name type="scientific">Coprinellus micaceus</name>
    <name type="common">Glistening ink-cap mushroom</name>
    <name type="synonym">Coprinus micaceus</name>
    <dbReference type="NCBI Taxonomy" id="71717"/>
    <lineage>
        <taxon>Eukaryota</taxon>
        <taxon>Fungi</taxon>
        <taxon>Dikarya</taxon>
        <taxon>Basidiomycota</taxon>
        <taxon>Agaricomycotina</taxon>
        <taxon>Agaricomycetes</taxon>
        <taxon>Agaricomycetidae</taxon>
        <taxon>Agaricales</taxon>
        <taxon>Agaricineae</taxon>
        <taxon>Psathyrellaceae</taxon>
        <taxon>Coprinellus</taxon>
    </lineage>
</organism>
<dbReference type="Pfam" id="PF00646">
    <property type="entry name" value="F-box"/>
    <property type="match status" value="1"/>
</dbReference>
<dbReference type="PROSITE" id="PS50181">
    <property type="entry name" value="FBOX"/>
    <property type="match status" value="1"/>
</dbReference>
<gene>
    <name evidence="2" type="ORF">FA13DRAFT_1799359</name>
</gene>
<dbReference type="InterPro" id="IPR036047">
    <property type="entry name" value="F-box-like_dom_sf"/>
</dbReference>
<feature type="domain" description="F-box" evidence="1">
    <location>
        <begin position="22"/>
        <end position="68"/>
    </location>
</feature>
<comment type="caution">
    <text evidence="2">The sequence shown here is derived from an EMBL/GenBank/DDBJ whole genome shotgun (WGS) entry which is preliminary data.</text>
</comment>
<dbReference type="AlphaFoldDB" id="A0A4Y7SJ40"/>
<dbReference type="EMBL" id="QPFP01000100">
    <property type="protein sequence ID" value="TEB21907.1"/>
    <property type="molecule type" value="Genomic_DNA"/>
</dbReference>
<dbReference type="OrthoDB" id="2920273at2759"/>
<dbReference type="Proteomes" id="UP000298030">
    <property type="component" value="Unassembled WGS sequence"/>
</dbReference>
<evidence type="ECO:0000313" key="3">
    <source>
        <dbReference type="Proteomes" id="UP000298030"/>
    </source>
</evidence>
<keyword evidence="3" id="KW-1185">Reference proteome</keyword>
<name>A0A4Y7SJ40_COPMI</name>
<accession>A0A4Y7SJ40</accession>
<proteinExistence type="predicted"/>
<sequence>MDPAARSALSSSSPGTSNPGLCFDYLHLPNDLWIEVAVELDPLDVLALSKACRTLHSLLTEKAIWIRILRSTMKRLGPFIPSYSLPSMSVQELQRAATGPWRWERVLQTKGVPHARLPEAKPLDPIILKKWDMLLSNGYVHLVPGGRFMFTVHIQHGKTAPQSGITSESSATIALWDMGSPGDASFTEPARVANCKVNSEVFDRMQLRIVMEVSVMGETSLRIAVGYPRPCSQRTRCVTSEAPV</sequence>